<sequence length="1023" mass="111972">MRSVCLALALLVLSSSAFAAKIVVFQESGFPTVNSQPVSAATLREALGPNATFAGIAALQNPATLEHAQLLVLPYGSAVPVSAWSGMQTYLNHGGHLLILGGKPLYVPVTGTHGHFKQEFGQDTFGRTLGFDHIYAVPVTSGSHFEWRSGYGFLPQASVQATKYYAVAGQNLDGLGYMIAPGGDKVAAPVIVSDHLYGKAMQGARIVALDFTPAPDYWASHDGIALMRAAALYAEQGATQFWIEAQYSAIRPDEIPQLTLHLRHPEPASTSPAAGSARVELLSQGKVLRTVTIPMPLAASVDAVIPFHHALPAGFYTVKATYSVGGQPREFYANGFVVEQLQALDRGPRLGVNGNFLSLNGKPFFPVGTNYFTTENNGWDFSGPRNALVWEHDFADMERHGVTFVRTGVWMPNTSLIEPSTGGVKERFLRNLEAYLAAAQAHHIVINFNFFSAVPRHASASRQAANGKTVPPPNPYLDPASVRMEHAYVTSIVRRFAQVPWLCYDLINEPSFSNPLVVYRGNMPNGDPIERRDWDQWLAQRYVHLDALAKAWSVTPSSLGSFRSIPLPTRDDMTWTRYGNPNEVRALDYNLFAQQKFWQWTHDMIAAIRATGSRQLTDVGQDEGGVTNRVLNQFYATSGVSFTTDHTYWQDDALLWDSVVAKYPGIPNITGETGYQPVDAPNGAWRYDEFTGQGLEERKWALGFADGTSGALQWDWAREPYFGIERSDGSAKVWEGMMRDLGRFAKQAEPYATGLQLPQVAIVLPQSLQMSVYNPQALTAQQNAVRVLFNYDRAAAYAVGEYQIQTLGDPRLIILPSAYGLTRAAWQALEAHVRAGATLLISGPFNESPHLHPTHRAASVGLGYKNVPLELRNQSFTFPGGTVPLVYAGDTTTILRRAELTSHQDWKEVPLGNGRILFSALPLELNTRLGSVAKVYAYALHTAGVTPEYTTTVTDPGLLICPTLLPHATLYVLASETNQTHIEFHDARSGATFTGTLPPGRAALLLVGTNGKLLASYHWHGHE</sequence>
<organism evidence="5">
    <name type="scientific">Acidobacterium capsulatum</name>
    <dbReference type="NCBI Taxonomy" id="33075"/>
    <lineage>
        <taxon>Bacteria</taxon>
        <taxon>Pseudomonadati</taxon>
        <taxon>Acidobacteriota</taxon>
        <taxon>Terriglobia</taxon>
        <taxon>Terriglobales</taxon>
        <taxon>Acidobacteriaceae</taxon>
        <taxon>Acidobacterium</taxon>
    </lineage>
</organism>
<feature type="domain" description="Glycoside hydrolase family 42 N-terminal" evidence="4">
    <location>
        <begin position="532"/>
        <end position="650"/>
    </location>
</feature>
<evidence type="ECO:0000256" key="2">
    <source>
        <dbReference type="ARBA" id="ARBA00023295"/>
    </source>
</evidence>
<dbReference type="Gene3D" id="3.20.20.80">
    <property type="entry name" value="Glycosidases"/>
    <property type="match status" value="1"/>
</dbReference>
<name>A0A7V4XUL9_9BACT</name>
<dbReference type="InterPro" id="IPR013529">
    <property type="entry name" value="Glyco_hydro_42_N"/>
</dbReference>
<dbReference type="GO" id="GO:0005975">
    <property type="term" value="P:carbohydrate metabolic process"/>
    <property type="evidence" value="ECO:0007669"/>
    <property type="project" value="InterPro"/>
</dbReference>
<feature type="chain" id="PRO_5031043869" description="Glycoside hydrolase family 42 N-terminal domain-containing protein" evidence="3">
    <location>
        <begin position="20"/>
        <end position="1023"/>
    </location>
</feature>
<dbReference type="GO" id="GO:0004565">
    <property type="term" value="F:beta-galactosidase activity"/>
    <property type="evidence" value="ECO:0007669"/>
    <property type="project" value="InterPro"/>
</dbReference>
<evidence type="ECO:0000259" key="4">
    <source>
        <dbReference type="Pfam" id="PF02449"/>
    </source>
</evidence>
<evidence type="ECO:0000313" key="5">
    <source>
        <dbReference type="EMBL" id="HGY95464.1"/>
    </source>
</evidence>
<comment type="caution">
    <text evidence="5">The sequence shown here is derived from an EMBL/GenBank/DDBJ whole genome shotgun (WGS) entry which is preliminary data.</text>
</comment>
<feature type="signal peptide" evidence="3">
    <location>
        <begin position="1"/>
        <end position="19"/>
    </location>
</feature>
<dbReference type="InterPro" id="IPR017853">
    <property type="entry name" value="GH"/>
</dbReference>
<dbReference type="EMBL" id="DTKL01000078">
    <property type="protein sequence ID" value="HGY95464.1"/>
    <property type="molecule type" value="Genomic_DNA"/>
</dbReference>
<proteinExistence type="predicted"/>
<keyword evidence="1" id="KW-0378">Hydrolase</keyword>
<evidence type="ECO:0000256" key="3">
    <source>
        <dbReference type="SAM" id="SignalP"/>
    </source>
</evidence>
<protein>
    <recommendedName>
        <fullName evidence="4">Glycoside hydrolase family 42 N-terminal domain-containing protein</fullName>
    </recommendedName>
</protein>
<reference evidence="5" key="1">
    <citation type="journal article" date="2020" name="mSystems">
        <title>Genome- and Community-Level Interaction Insights into Carbon Utilization and Element Cycling Functions of Hydrothermarchaeota in Hydrothermal Sediment.</title>
        <authorList>
            <person name="Zhou Z."/>
            <person name="Liu Y."/>
            <person name="Xu W."/>
            <person name="Pan J."/>
            <person name="Luo Z.H."/>
            <person name="Li M."/>
        </authorList>
    </citation>
    <scope>NUCLEOTIDE SEQUENCE [LARGE SCALE GENOMIC DNA]</scope>
    <source>
        <strain evidence="5">SpSt-855</strain>
    </source>
</reference>
<dbReference type="AlphaFoldDB" id="A0A7V4XUL9"/>
<keyword evidence="2" id="KW-0326">Glycosidase</keyword>
<dbReference type="CDD" id="cd03143">
    <property type="entry name" value="A4_beta-galactosidase_middle_domain"/>
    <property type="match status" value="1"/>
</dbReference>
<gene>
    <name evidence="5" type="ORF">ENW50_12390</name>
</gene>
<dbReference type="GO" id="GO:0009341">
    <property type="term" value="C:beta-galactosidase complex"/>
    <property type="evidence" value="ECO:0007669"/>
    <property type="project" value="InterPro"/>
</dbReference>
<dbReference type="Pfam" id="PF02449">
    <property type="entry name" value="Glyco_hydro_42"/>
    <property type="match status" value="1"/>
</dbReference>
<keyword evidence="3" id="KW-0732">Signal</keyword>
<accession>A0A7V4XUL9</accession>
<dbReference type="SUPFAM" id="SSF51445">
    <property type="entry name" value="(Trans)glycosidases"/>
    <property type="match status" value="1"/>
</dbReference>
<evidence type="ECO:0000256" key="1">
    <source>
        <dbReference type="ARBA" id="ARBA00022801"/>
    </source>
</evidence>